<reference evidence="1" key="2">
    <citation type="submission" date="2023-05" db="EMBL/GenBank/DDBJ databases">
        <authorList>
            <person name="Fouks B."/>
        </authorList>
    </citation>
    <scope>NUCLEOTIDE SEQUENCE</scope>
    <source>
        <strain evidence="1">Stay&amp;Tobe</strain>
        <tissue evidence="1">Testes</tissue>
    </source>
</reference>
<dbReference type="Pfam" id="PF02995">
    <property type="entry name" value="DUF229"/>
    <property type="match status" value="2"/>
</dbReference>
<comment type="caution">
    <text evidence="1">The sequence shown here is derived from an EMBL/GenBank/DDBJ whole genome shotgun (WGS) entry which is preliminary data.</text>
</comment>
<gene>
    <name evidence="1" type="ORF">L9F63_004747</name>
</gene>
<evidence type="ECO:0000313" key="2">
    <source>
        <dbReference type="Proteomes" id="UP001233999"/>
    </source>
</evidence>
<dbReference type="Proteomes" id="UP001233999">
    <property type="component" value="Unassembled WGS sequence"/>
</dbReference>
<reference evidence="1" key="1">
    <citation type="journal article" date="2023" name="IScience">
        <title>Live-bearing cockroach genome reveals convergent evolutionary mechanisms linked to viviparity in insects and beyond.</title>
        <authorList>
            <person name="Fouks B."/>
            <person name="Harrison M.C."/>
            <person name="Mikhailova A.A."/>
            <person name="Marchal E."/>
            <person name="English S."/>
            <person name="Carruthers M."/>
            <person name="Jennings E.C."/>
            <person name="Chiamaka E.L."/>
            <person name="Frigard R.A."/>
            <person name="Pippel M."/>
            <person name="Attardo G.M."/>
            <person name="Benoit J.B."/>
            <person name="Bornberg-Bauer E."/>
            <person name="Tobe S.S."/>
        </authorList>
    </citation>
    <scope>NUCLEOTIDE SEQUENCE</scope>
    <source>
        <strain evidence="1">Stay&amp;Tobe</strain>
    </source>
</reference>
<dbReference type="InterPro" id="IPR004245">
    <property type="entry name" value="DUF229"/>
</dbReference>
<dbReference type="PANTHER" id="PTHR10974:SF1">
    <property type="entry name" value="FI08016P-RELATED"/>
    <property type="match status" value="1"/>
</dbReference>
<protein>
    <submittedName>
        <fullName evidence="1">Uncharacterized protein</fullName>
    </submittedName>
</protein>
<accession>A0AAD7ZFV6</accession>
<dbReference type="AlphaFoldDB" id="A0AAD7ZFV6"/>
<dbReference type="EMBL" id="JASPKZ010008385">
    <property type="protein sequence ID" value="KAJ9579562.1"/>
    <property type="molecule type" value="Genomic_DNA"/>
</dbReference>
<name>A0AAD7ZFV6_DIPPU</name>
<proteinExistence type="predicted"/>
<sequence length="384" mass="43980">MGRTCTRFRTELQVPHQYVLVNCYMFSPGDSLTDMFDDTIAFFHEEFNSRKTSRGMNVLLLRIINFPTENSFQTNDILRRLSAVEMRGFSKMAQTDLGNMLPLLSGLSESSFKNACSLNQSESCPFLWRSLAPEQVSMLLINAPTDLNFSHPPTDLYPETFMKVSSVRYCSSNKKALQYLNKLFTCVHATIFATTWLSEATDEELAEFLTRNHHIFSKTAVILYLGDFLHILIPNYFKLEHPAKWINLRYNSLSLTTPLDVHETIRDVLLLPNNPRQPRGMSLFSYITRYRKCNQVGVPHAYCKCKKFLILSTSQPAVQFLAISIVHKICPGTPAIRVKQAMVTGNLYYLVVITPGDIFEGTVQLNYENYVVHYVRCKSCVCRL</sequence>
<feature type="non-terminal residue" evidence="1">
    <location>
        <position position="384"/>
    </location>
</feature>
<keyword evidence="2" id="KW-1185">Reference proteome</keyword>
<dbReference type="GO" id="GO:0005615">
    <property type="term" value="C:extracellular space"/>
    <property type="evidence" value="ECO:0007669"/>
    <property type="project" value="TreeGrafter"/>
</dbReference>
<dbReference type="PANTHER" id="PTHR10974">
    <property type="entry name" value="FI08016P-RELATED"/>
    <property type="match status" value="1"/>
</dbReference>
<evidence type="ECO:0000313" key="1">
    <source>
        <dbReference type="EMBL" id="KAJ9579562.1"/>
    </source>
</evidence>
<organism evidence="1 2">
    <name type="scientific">Diploptera punctata</name>
    <name type="common">Pacific beetle cockroach</name>
    <dbReference type="NCBI Taxonomy" id="6984"/>
    <lineage>
        <taxon>Eukaryota</taxon>
        <taxon>Metazoa</taxon>
        <taxon>Ecdysozoa</taxon>
        <taxon>Arthropoda</taxon>
        <taxon>Hexapoda</taxon>
        <taxon>Insecta</taxon>
        <taxon>Pterygota</taxon>
        <taxon>Neoptera</taxon>
        <taxon>Polyneoptera</taxon>
        <taxon>Dictyoptera</taxon>
        <taxon>Blattodea</taxon>
        <taxon>Blaberoidea</taxon>
        <taxon>Blaberidae</taxon>
        <taxon>Diplopterinae</taxon>
        <taxon>Diploptera</taxon>
    </lineage>
</organism>